<organism evidence="2 4">
    <name type="scientific">Brevibacillus composti</name>
    <dbReference type="NCBI Taxonomy" id="2796470"/>
    <lineage>
        <taxon>Bacteria</taxon>
        <taxon>Bacillati</taxon>
        <taxon>Bacillota</taxon>
        <taxon>Bacilli</taxon>
        <taxon>Bacillales</taxon>
        <taxon>Paenibacillaceae</taxon>
        <taxon>Brevibacillus</taxon>
    </lineage>
</organism>
<accession>A0A7T5JN12</accession>
<dbReference type="RefSeq" id="WP_198827298.1">
    <property type="nucleotide sequence ID" value="NZ_CP066308.1"/>
</dbReference>
<reference evidence="3" key="2">
    <citation type="submission" date="2021-04" db="EMBL/GenBank/DDBJ databases">
        <title>Brevibacillus composti FJAT-54423, complete genome.</title>
        <authorList>
            <person name="Tang R."/>
        </authorList>
    </citation>
    <scope>NUCLEOTIDE SEQUENCE</scope>
    <source>
        <strain evidence="3">FJAT-54424</strain>
    </source>
</reference>
<keyword evidence="5" id="KW-1185">Reference proteome</keyword>
<reference evidence="2 4" key="1">
    <citation type="submission" date="2020-12" db="EMBL/GenBank/DDBJ databases">
        <title>strain FJAT-54423T represents a novel species of the genus Brevibacillus.</title>
        <authorList>
            <person name="Tang R."/>
        </authorList>
    </citation>
    <scope>NUCLEOTIDE SEQUENCE [LARGE SCALE GENOMIC DNA]</scope>
    <source>
        <strain evidence="2 4">FJAT-54423</strain>
    </source>
</reference>
<dbReference type="Proteomes" id="UP000677234">
    <property type="component" value="Chromosome"/>
</dbReference>
<evidence type="ECO:0000256" key="1">
    <source>
        <dbReference type="SAM" id="Coils"/>
    </source>
</evidence>
<gene>
    <name evidence="2" type="ORF">JD108_17680</name>
    <name evidence="3" type="ORF">KDJ56_17620</name>
</gene>
<evidence type="ECO:0000313" key="4">
    <source>
        <dbReference type="Proteomes" id="UP000595847"/>
    </source>
</evidence>
<evidence type="ECO:0000313" key="2">
    <source>
        <dbReference type="EMBL" id="QQE73694.1"/>
    </source>
</evidence>
<dbReference type="EMBL" id="CP073708">
    <property type="protein sequence ID" value="QUO40777.1"/>
    <property type="molecule type" value="Genomic_DNA"/>
</dbReference>
<evidence type="ECO:0000313" key="3">
    <source>
        <dbReference type="EMBL" id="QUO40777.1"/>
    </source>
</evidence>
<name>A0A7T5JN12_9BACL</name>
<dbReference type="KEGG" id="bcop:JD108_17680"/>
<dbReference type="Proteomes" id="UP000595847">
    <property type="component" value="Chromosome"/>
</dbReference>
<dbReference type="EMBL" id="CP066308">
    <property type="protein sequence ID" value="QQE73694.1"/>
    <property type="molecule type" value="Genomic_DNA"/>
</dbReference>
<proteinExistence type="predicted"/>
<protein>
    <submittedName>
        <fullName evidence="2">Uncharacterized protein</fullName>
    </submittedName>
</protein>
<feature type="coiled-coil region" evidence="1">
    <location>
        <begin position="8"/>
        <end position="35"/>
    </location>
</feature>
<keyword evidence="1" id="KW-0175">Coiled coil</keyword>
<evidence type="ECO:0000313" key="5">
    <source>
        <dbReference type="Proteomes" id="UP000677234"/>
    </source>
</evidence>
<sequence length="158" mass="18246">MVEYLTERKALHMTLQSLLEQRASLRRQYVDQDKQLGQDIKQILARVRELDQLDGTVDEYVPAEEEQDFSESAMAEAMGRVKTRKTHIRHDYEAVAAQVERILKEMSAMTLNDLCDELKKRCGVEFASPYIGIHKAIKHLPNVKIEKDGRKLVFSLES</sequence>
<dbReference type="AlphaFoldDB" id="A0A7T5JN12"/>